<comment type="function">
    <text evidence="5">Bidirectionally degrades single-stranded DNA into large acid-insoluble oligonucleotides, which are then degraded further into small acid-soluble oligonucleotides.</text>
</comment>
<dbReference type="PANTHER" id="PTHR30008">
    <property type="entry name" value="EXODEOXYRIBONUCLEASE 7 LARGE SUBUNIT"/>
    <property type="match status" value="1"/>
</dbReference>
<dbReference type="Pfam" id="PF02601">
    <property type="entry name" value="Exonuc_VII_L"/>
    <property type="match status" value="1"/>
</dbReference>
<comment type="subunit">
    <text evidence="5">Heterooligomer composed of large and small subunits.</text>
</comment>
<evidence type="ECO:0000256" key="6">
    <source>
        <dbReference type="RuleBase" id="RU004355"/>
    </source>
</evidence>
<evidence type="ECO:0000256" key="3">
    <source>
        <dbReference type="ARBA" id="ARBA00022801"/>
    </source>
</evidence>
<dbReference type="Proteomes" id="UP001620597">
    <property type="component" value="Unassembled WGS sequence"/>
</dbReference>
<gene>
    <name evidence="5 10" type="primary">xseA</name>
    <name evidence="10" type="ORF">WG929_02450</name>
</gene>
<dbReference type="Pfam" id="PF13742">
    <property type="entry name" value="tRNA_anti_2"/>
    <property type="match status" value="1"/>
</dbReference>
<comment type="similarity">
    <text evidence="5 6">Belongs to the XseA family.</text>
</comment>
<keyword evidence="1 5" id="KW-0963">Cytoplasm</keyword>
<dbReference type="InterPro" id="IPR020579">
    <property type="entry name" value="Exonuc_VII_lsu_C"/>
</dbReference>
<dbReference type="HAMAP" id="MF_00378">
    <property type="entry name" value="Exonuc_7_L"/>
    <property type="match status" value="1"/>
</dbReference>
<feature type="coiled-coil region" evidence="7">
    <location>
        <begin position="281"/>
        <end position="326"/>
    </location>
</feature>
<reference evidence="10 11" key="1">
    <citation type="submission" date="2024-03" db="EMBL/GenBank/DDBJ databases">
        <title>High-quality draft genome sequence of Oceanobacter sp. wDCs-4.</title>
        <authorList>
            <person name="Dong C."/>
        </authorList>
    </citation>
    <scope>NUCLEOTIDE SEQUENCE [LARGE SCALE GENOMIC DNA]</scope>
    <source>
        <strain evidence="11">wDCs-4</strain>
    </source>
</reference>
<dbReference type="GO" id="GO:0008855">
    <property type="term" value="F:exodeoxyribonuclease VII activity"/>
    <property type="evidence" value="ECO:0007669"/>
    <property type="project" value="UniProtKB-EC"/>
</dbReference>
<dbReference type="CDD" id="cd04489">
    <property type="entry name" value="ExoVII_LU_OBF"/>
    <property type="match status" value="1"/>
</dbReference>
<dbReference type="PANTHER" id="PTHR30008:SF0">
    <property type="entry name" value="EXODEOXYRIBONUCLEASE 7 LARGE SUBUNIT"/>
    <property type="match status" value="1"/>
</dbReference>
<organism evidence="10 11">
    <name type="scientific">Oceanobacter antarcticus</name>
    <dbReference type="NCBI Taxonomy" id="3133425"/>
    <lineage>
        <taxon>Bacteria</taxon>
        <taxon>Pseudomonadati</taxon>
        <taxon>Pseudomonadota</taxon>
        <taxon>Gammaproteobacteria</taxon>
        <taxon>Oceanospirillales</taxon>
        <taxon>Oceanospirillaceae</taxon>
        <taxon>Oceanobacter</taxon>
    </lineage>
</organism>
<dbReference type="EC" id="3.1.11.6" evidence="5"/>
<evidence type="ECO:0000259" key="9">
    <source>
        <dbReference type="Pfam" id="PF13742"/>
    </source>
</evidence>
<comment type="caution">
    <text evidence="10">The sequence shown here is derived from an EMBL/GenBank/DDBJ whole genome shotgun (WGS) entry which is preliminary data.</text>
</comment>
<dbReference type="RefSeq" id="WP_416204754.1">
    <property type="nucleotide sequence ID" value="NZ_JBBKTX010000002.1"/>
</dbReference>
<keyword evidence="11" id="KW-1185">Reference proteome</keyword>
<keyword evidence="7" id="KW-0175">Coiled coil</keyword>
<evidence type="ECO:0000256" key="4">
    <source>
        <dbReference type="ARBA" id="ARBA00022839"/>
    </source>
</evidence>
<proteinExistence type="inferred from homology"/>
<dbReference type="InterPro" id="IPR025824">
    <property type="entry name" value="OB-fold_nuc-bd_dom"/>
</dbReference>
<evidence type="ECO:0000256" key="7">
    <source>
        <dbReference type="SAM" id="Coils"/>
    </source>
</evidence>
<feature type="domain" description="Exonuclease VII large subunit C-terminal" evidence="8">
    <location>
        <begin position="126"/>
        <end position="438"/>
    </location>
</feature>
<evidence type="ECO:0000259" key="8">
    <source>
        <dbReference type="Pfam" id="PF02601"/>
    </source>
</evidence>
<sequence>MPAPTPSAVFTVSQLNERAKQLLEISFASVRVEGELSNLSRPSSGHWYFSLKDSGAQVRCAMFRSRTAQLTFAPKEGDKVEIRAKVSLYEARGDYQLIVESMKPAGEGALLLAFQQQKQRLAAEGLFNAEYKQPIPKARRIAVITSATGAALHDILTVLQRRNPAVEVDVYPALVQGQDAAAQLIAALARANRDNSVDVIILGRGGGSLEDLWCFNDEALVRAVFASRLPVVSAVGHEVDFTLCDFVADLRAPTPSAAAELVSDDQSSRLQQLAQLSQRLLRSQRQSLLTASQRLQHLQQRMRHPAQQLEQKAQQLDRLEQRLISVWQQQQQQRHWHIQQWHQRLQHQHPQTTLTALSSQNSQLGSRLQQAMERLLQQRQQQLGYQAQLLNNLSPLNVLGRGYALCQTPTGEVIRTARMHQPGERVHTRLAEGWLECEVLASHSDNTSR</sequence>
<comment type="subcellular location">
    <subcellularLocation>
        <location evidence="5 6">Cytoplasm</location>
    </subcellularLocation>
</comment>
<keyword evidence="2 5" id="KW-0540">Nuclease</keyword>
<comment type="catalytic activity">
    <reaction evidence="5 6">
        <text>Exonucleolytic cleavage in either 5'- to 3'- or 3'- to 5'-direction to yield nucleoside 5'-phosphates.</text>
        <dbReference type="EC" id="3.1.11.6"/>
    </reaction>
</comment>
<accession>A0ABW8NE84</accession>
<dbReference type="NCBIfam" id="TIGR00237">
    <property type="entry name" value="xseA"/>
    <property type="match status" value="1"/>
</dbReference>
<evidence type="ECO:0000256" key="2">
    <source>
        <dbReference type="ARBA" id="ARBA00022722"/>
    </source>
</evidence>
<name>A0ABW8NE84_9GAMM</name>
<protein>
    <recommendedName>
        <fullName evidence="5">Exodeoxyribonuclease 7 large subunit</fullName>
        <ecNumber evidence="5">3.1.11.6</ecNumber>
    </recommendedName>
    <alternativeName>
        <fullName evidence="5">Exodeoxyribonuclease VII large subunit</fullName>
        <shortName evidence="5">Exonuclease VII large subunit</shortName>
    </alternativeName>
</protein>
<evidence type="ECO:0000313" key="11">
    <source>
        <dbReference type="Proteomes" id="UP001620597"/>
    </source>
</evidence>
<evidence type="ECO:0000313" key="10">
    <source>
        <dbReference type="EMBL" id="MFK4751259.1"/>
    </source>
</evidence>
<feature type="domain" description="OB-fold nucleic acid binding" evidence="9">
    <location>
        <begin position="10"/>
        <end position="102"/>
    </location>
</feature>
<dbReference type="Gene3D" id="2.40.50.1010">
    <property type="match status" value="1"/>
</dbReference>
<evidence type="ECO:0000256" key="5">
    <source>
        <dbReference type="HAMAP-Rule" id="MF_00378"/>
    </source>
</evidence>
<dbReference type="EMBL" id="JBBKTX010000002">
    <property type="protein sequence ID" value="MFK4751259.1"/>
    <property type="molecule type" value="Genomic_DNA"/>
</dbReference>
<dbReference type="InterPro" id="IPR003753">
    <property type="entry name" value="Exonuc_VII_L"/>
</dbReference>
<evidence type="ECO:0000256" key="1">
    <source>
        <dbReference type="ARBA" id="ARBA00022490"/>
    </source>
</evidence>
<keyword evidence="3 5" id="KW-0378">Hydrolase</keyword>
<keyword evidence="4 5" id="KW-0269">Exonuclease</keyword>